<dbReference type="InterPro" id="IPR036188">
    <property type="entry name" value="FAD/NAD-bd_sf"/>
</dbReference>
<proteinExistence type="predicted"/>
<dbReference type="InterPro" id="IPR050464">
    <property type="entry name" value="Zeta_carotene_desat/Oxidored"/>
</dbReference>
<reference evidence="3 4" key="1">
    <citation type="submission" date="2024-09" db="EMBL/GenBank/DDBJ databases">
        <authorList>
            <person name="Sun Q."/>
            <person name="Mori K."/>
        </authorList>
    </citation>
    <scope>NUCLEOTIDE SEQUENCE [LARGE SCALE GENOMIC DNA]</scope>
    <source>
        <strain evidence="3 4">CCM 7609</strain>
    </source>
</reference>
<dbReference type="Gene3D" id="3.90.660.20">
    <property type="entry name" value="Protoporphyrinogen oxidase, mitochondrial, domain 2"/>
    <property type="match status" value="1"/>
</dbReference>
<dbReference type="PANTHER" id="PTHR42923">
    <property type="entry name" value="PROTOPORPHYRINOGEN OXIDASE"/>
    <property type="match status" value="1"/>
</dbReference>
<keyword evidence="4" id="KW-1185">Reference proteome</keyword>
<feature type="domain" description="Amine oxidase" evidence="2">
    <location>
        <begin position="18"/>
        <end position="471"/>
    </location>
</feature>
<dbReference type="Proteomes" id="UP001589766">
    <property type="component" value="Unassembled WGS sequence"/>
</dbReference>
<sequence length="519" mass="53153">MTSRPADTPTALVVGGGVSGLLSAWELVRAGYEVTLVEAGASLGGCVAPRTVALPEGRELTLDAGAESFAVRTPAVRDLVEELGLGEAVVAPHPGGSWLYLPPSGPGQDHRAVPAPRLGILGIPGDLEAPEVAEALGADALERARRDLEDSPVGSADATSATHTMPAPPSLDTWRQAVEEGTPVTVGAVVRDRMGEGVLQTLVAPVVAGVHSADPDTLDLRTVAPGLLEALVAEGSLARAVAARRAAAPPGAVVASLRGGMHTLTAALTEELRRAGARVLTGTRAVTLARAAREPRAAAEHRWTVELTAGAGGTEAVTVDRVVVATDGPRAWDLLAPASGGALSAEDRPQEGAGVALVTLVVDAPELDANPRGTGLLVSPAVSSDVVGAKALTQVSAKWDWARQELGGHRHVVRLSYGRVTDAPDSAAPGYRTPEEDLRARALADATALTGVDVAAGLVDSFVVRWKSALPAATTDHRTRVEAVRTWLADQPGLDAVGAWLAGTGLAAIVADARRRIVP</sequence>
<evidence type="ECO:0000259" key="2">
    <source>
        <dbReference type="Pfam" id="PF01593"/>
    </source>
</evidence>
<dbReference type="Pfam" id="PF01593">
    <property type="entry name" value="Amino_oxidase"/>
    <property type="match status" value="1"/>
</dbReference>
<dbReference type="RefSeq" id="WP_378040609.1">
    <property type="nucleotide sequence ID" value="NZ_JBHLWH010000014.1"/>
</dbReference>
<dbReference type="SUPFAM" id="SSF54373">
    <property type="entry name" value="FAD-linked reductases, C-terminal domain"/>
    <property type="match status" value="1"/>
</dbReference>
<name>A0ABV6F3T1_9MICC</name>
<dbReference type="InterPro" id="IPR002937">
    <property type="entry name" value="Amino_oxidase"/>
</dbReference>
<evidence type="ECO:0000313" key="4">
    <source>
        <dbReference type="Proteomes" id="UP001589766"/>
    </source>
</evidence>
<dbReference type="SUPFAM" id="SSF51905">
    <property type="entry name" value="FAD/NAD(P)-binding domain"/>
    <property type="match status" value="1"/>
</dbReference>
<accession>A0ABV6F3T1</accession>
<comment type="caution">
    <text evidence="3">The sequence shown here is derived from an EMBL/GenBank/DDBJ whole genome shotgun (WGS) entry which is preliminary data.</text>
</comment>
<gene>
    <name evidence="3" type="ORF">ACFFIO_05635</name>
</gene>
<organism evidence="3 4">
    <name type="scientific">Citricoccus parietis</name>
    <dbReference type="NCBI Taxonomy" id="592307"/>
    <lineage>
        <taxon>Bacteria</taxon>
        <taxon>Bacillati</taxon>
        <taxon>Actinomycetota</taxon>
        <taxon>Actinomycetes</taxon>
        <taxon>Micrococcales</taxon>
        <taxon>Micrococcaceae</taxon>
        <taxon>Citricoccus</taxon>
    </lineage>
</organism>
<dbReference type="Gene3D" id="3.50.50.60">
    <property type="entry name" value="FAD/NAD(P)-binding domain"/>
    <property type="match status" value="1"/>
</dbReference>
<dbReference type="Gene3D" id="1.10.3110.10">
    <property type="entry name" value="protoporphyrinogen ix oxidase, domain 3"/>
    <property type="match status" value="1"/>
</dbReference>
<protein>
    <submittedName>
        <fullName evidence="3">Protoporphyrinogen/coproporphyrinogen oxidase</fullName>
    </submittedName>
</protein>
<dbReference type="EMBL" id="JBHLWH010000014">
    <property type="protein sequence ID" value="MFC0247979.1"/>
    <property type="molecule type" value="Genomic_DNA"/>
</dbReference>
<feature type="region of interest" description="Disordered" evidence="1">
    <location>
        <begin position="145"/>
        <end position="171"/>
    </location>
</feature>
<dbReference type="PANTHER" id="PTHR42923:SF3">
    <property type="entry name" value="PROTOPORPHYRINOGEN OXIDASE"/>
    <property type="match status" value="1"/>
</dbReference>
<evidence type="ECO:0000313" key="3">
    <source>
        <dbReference type="EMBL" id="MFC0247979.1"/>
    </source>
</evidence>
<evidence type="ECO:0000256" key="1">
    <source>
        <dbReference type="SAM" id="MobiDB-lite"/>
    </source>
</evidence>